<evidence type="ECO:0000256" key="1">
    <source>
        <dbReference type="SAM" id="Phobius"/>
    </source>
</evidence>
<name>A0A1S1QP53_9ACTN</name>
<comment type="caution">
    <text evidence="2">The sequence shown here is derived from an EMBL/GenBank/DDBJ whole genome shotgun (WGS) entry which is preliminary data.</text>
</comment>
<accession>A0A1S1QP53</accession>
<dbReference type="Proteomes" id="UP000179627">
    <property type="component" value="Unassembled WGS sequence"/>
</dbReference>
<keyword evidence="1" id="KW-0812">Transmembrane</keyword>
<evidence type="ECO:0000313" key="3">
    <source>
        <dbReference type="Proteomes" id="UP000179627"/>
    </source>
</evidence>
<dbReference type="AlphaFoldDB" id="A0A1S1QP53"/>
<sequence length="158" mass="16255">MTAVTAACPDGTVRVLGVCTPIAAPGSPAPRPGVPVARVPVPGELRFDRYVLSAGDLLYAQGAGCTPGAETTLTAGGELVGRTVADQDGRFETVVRFASFRPGYRQVDAECGIRLGSGVEMMLVSAHTSASTPSLLLLFFLAGGGLAVRPGRLTPRSR</sequence>
<dbReference type="EMBL" id="MBLM01000121">
    <property type="protein sequence ID" value="OHV35487.1"/>
    <property type="molecule type" value="Genomic_DNA"/>
</dbReference>
<dbReference type="OrthoDB" id="3217217at2"/>
<keyword evidence="1" id="KW-0472">Membrane</keyword>
<protein>
    <submittedName>
        <fullName evidence="2">Uncharacterized protein</fullName>
    </submittedName>
</protein>
<proteinExistence type="predicted"/>
<evidence type="ECO:0000313" key="2">
    <source>
        <dbReference type="EMBL" id="OHV35487.1"/>
    </source>
</evidence>
<feature type="transmembrane region" description="Helical" evidence="1">
    <location>
        <begin position="130"/>
        <end position="148"/>
    </location>
</feature>
<organism evidence="2 3">
    <name type="scientific">Parafrankia colletiae</name>
    <dbReference type="NCBI Taxonomy" id="573497"/>
    <lineage>
        <taxon>Bacteria</taxon>
        <taxon>Bacillati</taxon>
        <taxon>Actinomycetota</taxon>
        <taxon>Actinomycetes</taxon>
        <taxon>Frankiales</taxon>
        <taxon>Frankiaceae</taxon>
        <taxon>Parafrankia</taxon>
    </lineage>
</organism>
<keyword evidence="3" id="KW-1185">Reference proteome</keyword>
<reference evidence="3" key="1">
    <citation type="submission" date="2016-07" db="EMBL/GenBank/DDBJ databases">
        <title>Sequence Frankia sp. strain CcI1.17.</title>
        <authorList>
            <person name="Ghodhbane-Gtari F."/>
            <person name="Swanson E."/>
            <person name="Gueddou A."/>
            <person name="Morris K."/>
            <person name="Hezbri K."/>
            <person name="Ktari A."/>
            <person name="Nouioui I."/>
            <person name="Abebe-Akele F."/>
            <person name="Simpson S."/>
            <person name="Thomas K."/>
            <person name="Gtari M."/>
            <person name="Tisa L.S."/>
            <person name="Hurst S."/>
        </authorList>
    </citation>
    <scope>NUCLEOTIDE SEQUENCE [LARGE SCALE GENOMIC DNA]</scope>
    <source>
        <strain evidence="3">Cc1.17</strain>
    </source>
</reference>
<gene>
    <name evidence="2" type="ORF">CC117_19535</name>
</gene>
<keyword evidence="1" id="KW-1133">Transmembrane helix</keyword>